<dbReference type="RefSeq" id="WP_178337344.1">
    <property type="nucleotide sequence ID" value="NZ_FQVO01000011.1"/>
</dbReference>
<protein>
    <submittedName>
        <fullName evidence="1">Uncharacterized protein</fullName>
    </submittedName>
</protein>
<organism evidence="1 2">
    <name type="scientific">Chryseobacterium takakiae</name>
    <dbReference type="NCBI Taxonomy" id="1302685"/>
    <lineage>
        <taxon>Bacteria</taxon>
        <taxon>Pseudomonadati</taxon>
        <taxon>Bacteroidota</taxon>
        <taxon>Flavobacteriia</taxon>
        <taxon>Flavobacteriales</taxon>
        <taxon>Weeksellaceae</taxon>
        <taxon>Chryseobacterium group</taxon>
        <taxon>Chryseobacterium</taxon>
    </lineage>
</organism>
<keyword evidence="2" id="KW-1185">Reference proteome</keyword>
<proteinExistence type="predicted"/>
<reference evidence="2" key="1">
    <citation type="submission" date="2016-11" db="EMBL/GenBank/DDBJ databases">
        <authorList>
            <person name="Varghese N."/>
            <person name="Submissions S."/>
        </authorList>
    </citation>
    <scope>NUCLEOTIDE SEQUENCE [LARGE SCALE GENOMIC DNA]</scope>
    <source>
        <strain evidence="2">DSM 26898</strain>
    </source>
</reference>
<accession>A0A1M4ZZJ2</accession>
<dbReference type="EMBL" id="FQVO01000011">
    <property type="protein sequence ID" value="SHF23425.1"/>
    <property type="molecule type" value="Genomic_DNA"/>
</dbReference>
<evidence type="ECO:0000313" key="1">
    <source>
        <dbReference type="EMBL" id="SHF23425.1"/>
    </source>
</evidence>
<sequence>MNKNKNLLKKLAKKRERKRLKRKRKKKYSPTSNIKIKIYRSAIKNDQYIIRNNSSNLNEFLVSTGFVFPFEDCLYDIKIPEIFSFENNNLETRAIFSKIINSIIQCKEDKVLIDFSFCKEIDEETIFFLNIILTELKNYSDKLNRKLTVKNQSFSILIRNSIHSKVNRMLFLYKSIKDFDLQDFNISQDEIPFQHLGYLKGTKSKKHYLENKKDVYTTKIVNYLNECLGLSKYCFTEGGRNDLEGIISEILNNAEDHSPLNTYYVTSTFSVNNISENSEDLVGVLNINVLNFGYSFYDGLEGSKHENNQMYSLIEEKQKKDNFKAFSRENIFTLLALQEGISRLKYEDQSRGTGTMKFIGSFMELGDFEDIDKGFIPFLKIYSGNTLLICSNKYKPYIQNDSYLLSLNTENDLNCEPDKNNLLTLDSKFPGTMISVKIYLNEKHLNKKLKKNDNGN</sequence>
<dbReference type="AlphaFoldDB" id="A0A1M4ZZJ2"/>
<dbReference type="STRING" id="1302685.SAMN05444408_111103"/>
<dbReference type="Proteomes" id="UP000184236">
    <property type="component" value="Unassembled WGS sequence"/>
</dbReference>
<gene>
    <name evidence="1" type="ORF">SAMN05444408_111103</name>
</gene>
<evidence type="ECO:0000313" key="2">
    <source>
        <dbReference type="Proteomes" id="UP000184236"/>
    </source>
</evidence>
<name>A0A1M4ZZJ2_9FLAO</name>